<dbReference type="AlphaFoldDB" id="Q4C1E2"/>
<organism evidence="6 7">
    <name type="scientific">Crocosphaera watsonii WH 8501</name>
    <dbReference type="NCBI Taxonomy" id="165597"/>
    <lineage>
        <taxon>Bacteria</taxon>
        <taxon>Bacillati</taxon>
        <taxon>Cyanobacteriota</taxon>
        <taxon>Cyanophyceae</taxon>
        <taxon>Oscillatoriophycideae</taxon>
        <taxon>Chroococcales</taxon>
        <taxon>Aphanothecaceae</taxon>
        <taxon>Crocosphaera</taxon>
    </lineage>
</organism>
<evidence type="ECO:0000256" key="1">
    <source>
        <dbReference type="ARBA" id="ARBA00004167"/>
    </source>
</evidence>
<evidence type="ECO:0000313" key="7">
    <source>
        <dbReference type="Proteomes" id="UP000003922"/>
    </source>
</evidence>
<name>Q4C1E2_CROWT</name>
<comment type="caution">
    <text evidence="6">The sequence shown here is derived from an EMBL/GenBank/DDBJ whole genome shotgun (WGS) entry which is preliminary data.</text>
</comment>
<evidence type="ECO:0000256" key="4">
    <source>
        <dbReference type="ARBA" id="ARBA00023136"/>
    </source>
</evidence>
<comment type="subcellular location">
    <subcellularLocation>
        <location evidence="5">Cellular thylakoid membrane</location>
        <topology evidence="5">Single-pass membrane protein</topology>
    </subcellularLocation>
    <subcellularLocation>
        <location evidence="1">Membrane</location>
        <topology evidence="1">Single-pass membrane protein</topology>
    </subcellularLocation>
</comment>
<protein>
    <recommendedName>
        <fullName evidence="5">Protein PsbN</fullName>
    </recommendedName>
</protein>
<reference evidence="6" key="2">
    <citation type="submission" date="2005-06" db="EMBL/GenBank/DDBJ databases">
        <title>Sequencing of the draft genome and assembly of Crocosphaera watsonii WH 8501.</title>
        <authorList>
            <consortium name="US DOE Joint Genome Institute (JGI-PGF)"/>
            <person name="Copeland A."/>
            <person name="Lucas S."/>
            <person name="Lapidus A."/>
            <person name="Barry K."/>
            <person name="Detter C."/>
            <person name="Glavina T."/>
            <person name="Hammon N."/>
            <person name="Israni S."/>
            <person name="Pitluck S."/>
            <person name="Richardson P."/>
        </authorList>
    </citation>
    <scope>NUCLEOTIDE SEQUENCE [LARGE SCALE GENOMIC DNA]</scope>
    <source>
        <strain evidence="6">WH 8501</strain>
    </source>
</reference>
<comment type="caution">
    <text evidence="5">Originally thought to be a component of PSII; based on experiments in Synechocystis, N.tabacum and barley, and its absence from PSII in T.elongatus and T.vulcanus, this is probably not true.</text>
</comment>
<reference evidence="6" key="3">
    <citation type="submission" date="2016-12" db="EMBL/GenBank/DDBJ databases">
        <title>Annotation of the draft genome assembly of Crocosphaera watsonii WH 8501.</title>
        <authorList>
            <consortium name="US DOE Joint Genome Institute (JGI-ORNL)"/>
            <person name="Larimer F."/>
            <person name="Land M."/>
        </authorList>
    </citation>
    <scope>NUCLEOTIDE SEQUENCE</scope>
    <source>
        <strain evidence="6">WH 8501</strain>
    </source>
</reference>
<dbReference type="GO" id="GO:0031676">
    <property type="term" value="C:plasma membrane-derived thylakoid membrane"/>
    <property type="evidence" value="ECO:0007669"/>
    <property type="project" value="UniProtKB-SubCell"/>
</dbReference>
<dbReference type="EMBL" id="AADV02000044">
    <property type="protein sequence ID" value="EAM49983.1"/>
    <property type="molecule type" value="Genomic_DNA"/>
</dbReference>
<keyword evidence="2 5" id="KW-0812">Transmembrane</keyword>
<evidence type="ECO:0000256" key="5">
    <source>
        <dbReference type="HAMAP-Rule" id="MF_00293"/>
    </source>
</evidence>
<dbReference type="PANTHER" id="PTHR35326:SF3">
    <property type="entry name" value="PROTEIN PSBN"/>
    <property type="match status" value="1"/>
</dbReference>
<keyword evidence="3 5" id="KW-1133">Transmembrane helix</keyword>
<dbReference type="HAMAP" id="MF_00293">
    <property type="entry name" value="PSII_PsbN"/>
    <property type="match status" value="1"/>
</dbReference>
<dbReference type="NCBIfam" id="NF009650">
    <property type="entry name" value="PRK13183.1"/>
    <property type="match status" value="1"/>
</dbReference>
<feature type="transmembrane region" description="Helical" evidence="5">
    <location>
        <begin position="21"/>
        <end position="43"/>
    </location>
</feature>
<comment type="function">
    <text evidence="5">May play a role in photosystem I and II biogenesis.</text>
</comment>
<dbReference type="GO" id="GO:0015979">
    <property type="term" value="P:photosynthesis"/>
    <property type="evidence" value="ECO:0007669"/>
    <property type="project" value="InterPro"/>
</dbReference>
<dbReference type="KEGG" id="cwa:CwatDRAFT_2958"/>
<dbReference type="Proteomes" id="UP000003922">
    <property type="component" value="Unassembled WGS sequence"/>
</dbReference>
<reference evidence="6" key="1">
    <citation type="submission" date="2004-02" db="EMBL/GenBank/DDBJ databases">
        <authorList>
            <consortium name="DOE Joint Genome Institute"/>
        </authorList>
    </citation>
    <scope>NUCLEOTIDE SEQUENCE [LARGE SCALE GENOMIC DNA]</scope>
    <source>
        <strain evidence="6">WH 8501</strain>
    </source>
</reference>
<keyword evidence="7" id="KW-1185">Reference proteome</keyword>
<evidence type="ECO:0000256" key="3">
    <source>
        <dbReference type="ARBA" id="ARBA00022989"/>
    </source>
</evidence>
<dbReference type="InterPro" id="IPR003398">
    <property type="entry name" value="PSII_PsbN"/>
</dbReference>
<accession>Q4C1E2</accession>
<keyword evidence="4 5" id="KW-0472">Membrane</keyword>
<sequence length="62" mass="6857">MLRFLTIMLERSVIMLKNPMEPATVLSISIGSILLAITTYAVYTAFGPPSAQLSDPFEDHED</sequence>
<evidence type="ECO:0000256" key="2">
    <source>
        <dbReference type="ARBA" id="ARBA00022692"/>
    </source>
</evidence>
<dbReference type="PANTHER" id="PTHR35326">
    <property type="entry name" value="PROTEIN PSBN"/>
    <property type="match status" value="1"/>
</dbReference>
<comment type="similarity">
    <text evidence="5">Belongs to the PsbN family.</text>
</comment>
<proteinExistence type="inferred from homology"/>
<keyword evidence="5" id="KW-0793">Thylakoid</keyword>
<evidence type="ECO:0000313" key="6">
    <source>
        <dbReference type="EMBL" id="EAM49983.1"/>
    </source>
</evidence>
<dbReference type="Pfam" id="PF02468">
    <property type="entry name" value="PsbN"/>
    <property type="match status" value="1"/>
</dbReference>
<gene>
    <name evidence="5" type="primary">psbN</name>
    <name evidence="6" type="ORF">CwatDRAFT_2958</name>
</gene>